<sequence length="46" mass="5292">MRMILRIFIPLFILLMFGCQRSMTDPGELSSDDQLIMSIQSATDKQ</sequence>
<dbReference type="AlphaFoldDB" id="A0A383E3F4"/>
<reference evidence="1" key="1">
    <citation type="submission" date="2018-05" db="EMBL/GenBank/DDBJ databases">
        <authorList>
            <person name="Lanie J.A."/>
            <person name="Ng W.-L."/>
            <person name="Kazmierczak K.M."/>
            <person name="Andrzejewski T.M."/>
            <person name="Davidsen T.M."/>
            <person name="Wayne K.J."/>
            <person name="Tettelin H."/>
            <person name="Glass J.I."/>
            <person name="Rusch D."/>
            <person name="Podicherti R."/>
            <person name="Tsui H.-C.T."/>
            <person name="Winkler M.E."/>
        </authorList>
    </citation>
    <scope>NUCLEOTIDE SEQUENCE</scope>
</reference>
<accession>A0A383E3F4</accession>
<proteinExistence type="predicted"/>
<protein>
    <submittedName>
        <fullName evidence="1">Uncharacterized protein</fullName>
    </submittedName>
</protein>
<evidence type="ECO:0000313" key="1">
    <source>
        <dbReference type="EMBL" id="SVE50993.1"/>
    </source>
</evidence>
<dbReference type="EMBL" id="UINC01222280">
    <property type="protein sequence ID" value="SVE50993.1"/>
    <property type="molecule type" value="Genomic_DNA"/>
</dbReference>
<feature type="non-terminal residue" evidence="1">
    <location>
        <position position="46"/>
    </location>
</feature>
<name>A0A383E3F4_9ZZZZ</name>
<gene>
    <name evidence="1" type="ORF">METZ01_LOCUS503847</name>
</gene>
<dbReference type="PROSITE" id="PS51257">
    <property type="entry name" value="PROKAR_LIPOPROTEIN"/>
    <property type="match status" value="1"/>
</dbReference>
<organism evidence="1">
    <name type="scientific">marine metagenome</name>
    <dbReference type="NCBI Taxonomy" id="408172"/>
    <lineage>
        <taxon>unclassified sequences</taxon>
        <taxon>metagenomes</taxon>
        <taxon>ecological metagenomes</taxon>
    </lineage>
</organism>